<reference evidence="1" key="1">
    <citation type="submission" date="2021-03" db="EMBL/GenBank/DDBJ databases">
        <title>Evolutionary priming and transition to the ectomycorrhizal habit in an iconic lineage of mushroom-forming fungi: is preadaptation a requirement?</title>
        <authorList>
            <consortium name="DOE Joint Genome Institute"/>
            <person name="Looney B.P."/>
            <person name="Miyauchi S."/>
            <person name="Morin E."/>
            <person name="Drula E."/>
            <person name="Courty P.E."/>
            <person name="Chicoki N."/>
            <person name="Fauchery L."/>
            <person name="Kohler A."/>
            <person name="Kuo A."/>
            <person name="LaButti K."/>
            <person name="Pangilinan J."/>
            <person name="Lipzen A."/>
            <person name="Riley R."/>
            <person name="Andreopoulos W."/>
            <person name="He G."/>
            <person name="Johnson J."/>
            <person name="Barry K.W."/>
            <person name="Grigoriev I.V."/>
            <person name="Nagy L."/>
            <person name="Hibbett D."/>
            <person name="Henrissat B."/>
            <person name="Matheny P.B."/>
            <person name="Labbe J."/>
            <person name="Martin A.F."/>
        </authorList>
    </citation>
    <scope>NUCLEOTIDE SEQUENCE</scope>
    <source>
        <strain evidence="1">BPL698</strain>
    </source>
</reference>
<dbReference type="Proteomes" id="UP001207468">
    <property type="component" value="Unassembled WGS sequence"/>
</dbReference>
<name>A0ACC0TW95_9AGAM</name>
<sequence length="227" mass="22043">MSMPIAITPVSSVLPTSALASPLMPSVAPLVTISALPMIVTAAASPLHLPIVTFAVCNSAPTASGPAQPAATAIPALAVLSATPTFISPAPAPSVVSSPSAPVKTLPTLEISALPLASIASAALTLPSAAPVASGLPTNVLALPATSGTAQSATTTMPSASSVASAAMSTPTALSPLSAIAPMSPTAVSPLSIAHSIIASAPSVSIITLPLPPWSHPPPHCHLLPLF</sequence>
<evidence type="ECO:0000313" key="2">
    <source>
        <dbReference type="Proteomes" id="UP001207468"/>
    </source>
</evidence>
<comment type="caution">
    <text evidence="1">The sequence shown here is derived from an EMBL/GenBank/DDBJ whole genome shotgun (WGS) entry which is preliminary data.</text>
</comment>
<dbReference type="EMBL" id="JAGFNK010000464">
    <property type="protein sequence ID" value="KAI9449918.1"/>
    <property type="molecule type" value="Genomic_DNA"/>
</dbReference>
<gene>
    <name evidence="1" type="ORF">F5148DRAFT_1291165</name>
</gene>
<evidence type="ECO:0000313" key="1">
    <source>
        <dbReference type="EMBL" id="KAI9449918.1"/>
    </source>
</evidence>
<accession>A0ACC0TW95</accession>
<protein>
    <submittedName>
        <fullName evidence="1">Uncharacterized protein</fullName>
    </submittedName>
</protein>
<keyword evidence="2" id="KW-1185">Reference proteome</keyword>
<organism evidence="1 2">
    <name type="scientific">Russula earlei</name>
    <dbReference type="NCBI Taxonomy" id="71964"/>
    <lineage>
        <taxon>Eukaryota</taxon>
        <taxon>Fungi</taxon>
        <taxon>Dikarya</taxon>
        <taxon>Basidiomycota</taxon>
        <taxon>Agaricomycotina</taxon>
        <taxon>Agaricomycetes</taxon>
        <taxon>Russulales</taxon>
        <taxon>Russulaceae</taxon>
        <taxon>Russula</taxon>
    </lineage>
</organism>
<proteinExistence type="predicted"/>